<evidence type="ECO:0000313" key="5">
    <source>
        <dbReference type="Proteomes" id="UP001156881"/>
    </source>
</evidence>
<sequence>MSNRITRTTAALALGLVALATPAFADEIVGAKTVGAMTFETRGVATNAMQVGRQGGFATAGTVRWTATPAEQTAAVIHNAGSVGALTLETLGLATNAGDVRNQGGARTAAAVRWTSAPAE</sequence>
<organism evidence="3 4">
    <name type="scientific">Methylobacterium brachythecii</name>
    <dbReference type="NCBI Taxonomy" id="1176177"/>
    <lineage>
        <taxon>Bacteria</taxon>
        <taxon>Pseudomonadati</taxon>
        <taxon>Pseudomonadota</taxon>
        <taxon>Alphaproteobacteria</taxon>
        <taxon>Hyphomicrobiales</taxon>
        <taxon>Methylobacteriaceae</taxon>
        <taxon>Methylobacterium</taxon>
    </lineage>
</organism>
<reference evidence="2" key="1">
    <citation type="journal article" date="2014" name="Int. J. Syst. Evol. Microbiol.">
        <title>Complete genome of a new Firmicutes species belonging to the dominant human colonic microbiota ('Ruminococcus bicirculans') reveals two chromosomes and a selective capacity to utilize plant glucans.</title>
        <authorList>
            <consortium name="NISC Comparative Sequencing Program"/>
            <person name="Wegmann U."/>
            <person name="Louis P."/>
            <person name="Goesmann A."/>
            <person name="Henrissat B."/>
            <person name="Duncan S.H."/>
            <person name="Flint H.J."/>
        </authorList>
    </citation>
    <scope>NUCLEOTIDE SEQUENCE</scope>
    <source>
        <strain evidence="2">NBRC 107710</strain>
    </source>
</reference>
<dbReference type="Proteomes" id="UP000517759">
    <property type="component" value="Unassembled WGS sequence"/>
</dbReference>
<dbReference type="Proteomes" id="UP001156881">
    <property type="component" value="Unassembled WGS sequence"/>
</dbReference>
<protein>
    <submittedName>
        <fullName evidence="3">Uncharacterized protein</fullName>
    </submittedName>
</protein>
<evidence type="ECO:0000256" key="1">
    <source>
        <dbReference type="SAM" id="SignalP"/>
    </source>
</evidence>
<comment type="caution">
    <text evidence="3">The sequence shown here is derived from an EMBL/GenBank/DDBJ whole genome shotgun (WGS) entry which is preliminary data.</text>
</comment>
<feature type="chain" id="PRO_5030590257" evidence="1">
    <location>
        <begin position="26"/>
        <end position="120"/>
    </location>
</feature>
<reference evidence="5" key="2">
    <citation type="journal article" date="2019" name="Int. J. Syst. Evol. Microbiol.">
        <title>The Global Catalogue of Microorganisms (GCM) 10K type strain sequencing project: providing services to taxonomists for standard genome sequencing and annotation.</title>
        <authorList>
            <consortium name="The Broad Institute Genomics Platform"/>
            <consortium name="The Broad Institute Genome Sequencing Center for Infectious Disease"/>
            <person name="Wu L."/>
            <person name="Ma J."/>
        </authorList>
    </citation>
    <scope>NUCLEOTIDE SEQUENCE [LARGE SCALE GENOMIC DNA]</scope>
    <source>
        <strain evidence="5">NBRC 107710</strain>
    </source>
</reference>
<accession>A0A7W6AH83</accession>
<evidence type="ECO:0000313" key="3">
    <source>
        <dbReference type="EMBL" id="MBB3901410.1"/>
    </source>
</evidence>
<proteinExistence type="predicted"/>
<dbReference type="EMBL" id="BSPG01000003">
    <property type="protein sequence ID" value="GLS42984.1"/>
    <property type="molecule type" value="Genomic_DNA"/>
</dbReference>
<dbReference type="AlphaFoldDB" id="A0A7W6AH83"/>
<reference evidence="2" key="4">
    <citation type="submission" date="2023-01" db="EMBL/GenBank/DDBJ databases">
        <title>Draft genome sequence of Methylobacterium brachythecii strain NBRC 107710.</title>
        <authorList>
            <person name="Sun Q."/>
            <person name="Mori K."/>
        </authorList>
    </citation>
    <scope>NUCLEOTIDE SEQUENCE</scope>
    <source>
        <strain evidence="2">NBRC 107710</strain>
    </source>
</reference>
<reference evidence="3 4" key="3">
    <citation type="submission" date="2020-08" db="EMBL/GenBank/DDBJ databases">
        <title>Genomic Encyclopedia of Type Strains, Phase IV (KMG-IV): sequencing the most valuable type-strain genomes for metagenomic binning, comparative biology and taxonomic classification.</title>
        <authorList>
            <person name="Goeker M."/>
        </authorList>
    </citation>
    <scope>NUCLEOTIDE SEQUENCE [LARGE SCALE GENOMIC DNA]</scope>
    <source>
        <strain evidence="3 4">DSM 24105</strain>
    </source>
</reference>
<keyword evidence="1" id="KW-0732">Signal</keyword>
<feature type="signal peptide" evidence="1">
    <location>
        <begin position="1"/>
        <end position="25"/>
    </location>
</feature>
<name>A0A7W6AH83_9HYPH</name>
<evidence type="ECO:0000313" key="4">
    <source>
        <dbReference type="Proteomes" id="UP000517759"/>
    </source>
</evidence>
<keyword evidence="5" id="KW-1185">Reference proteome</keyword>
<dbReference type="EMBL" id="JACIDN010000002">
    <property type="protein sequence ID" value="MBB3901410.1"/>
    <property type="molecule type" value="Genomic_DNA"/>
</dbReference>
<dbReference type="RefSeq" id="WP_246412848.1">
    <property type="nucleotide sequence ID" value="NZ_BSPG01000003.1"/>
</dbReference>
<evidence type="ECO:0000313" key="2">
    <source>
        <dbReference type="EMBL" id="GLS42984.1"/>
    </source>
</evidence>
<gene>
    <name evidence="2" type="ORF">GCM10007884_09690</name>
    <name evidence="3" type="ORF">GGR33_000896</name>
</gene>